<dbReference type="PROSITE" id="PS00674">
    <property type="entry name" value="AAA"/>
    <property type="match status" value="1"/>
</dbReference>
<dbReference type="InterPro" id="IPR003593">
    <property type="entry name" value="AAA+_ATPase"/>
</dbReference>
<keyword evidence="1" id="KW-0067">ATP-binding</keyword>
<reference evidence="3 4" key="1">
    <citation type="submission" date="2016-11" db="EMBL/GenBank/DDBJ databases">
        <authorList>
            <person name="Jaros S."/>
            <person name="Januszkiewicz K."/>
            <person name="Wedrychowicz H."/>
        </authorList>
    </citation>
    <scope>NUCLEOTIDE SEQUENCE [LARGE SCALE GENOMIC DNA]</scope>
    <source>
        <strain evidence="3 4">DSM 21986</strain>
    </source>
</reference>
<comment type="similarity">
    <text evidence="1">Belongs to the AAA ATPase family.</text>
</comment>
<evidence type="ECO:0000313" key="4">
    <source>
        <dbReference type="Proteomes" id="UP000184041"/>
    </source>
</evidence>
<dbReference type="Pfam" id="PF17862">
    <property type="entry name" value="AAA_lid_3"/>
    <property type="match status" value="1"/>
</dbReference>
<dbReference type="Pfam" id="PF00004">
    <property type="entry name" value="AAA"/>
    <property type="match status" value="2"/>
</dbReference>
<accession>A0A1M5HYC7</accession>
<dbReference type="InterPro" id="IPR027417">
    <property type="entry name" value="P-loop_NTPase"/>
</dbReference>
<dbReference type="InterPro" id="IPR050168">
    <property type="entry name" value="AAA_ATPase_domain"/>
</dbReference>
<dbReference type="InterPro" id="IPR003960">
    <property type="entry name" value="ATPase_AAA_CS"/>
</dbReference>
<organism evidence="3 4">
    <name type="scientific">Fodinibius roseus</name>
    <dbReference type="NCBI Taxonomy" id="1194090"/>
    <lineage>
        <taxon>Bacteria</taxon>
        <taxon>Pseudomonadati</taxon>
        <taxon>Balneolota</taxon>
        <taxon>Balneolia</taxon>
        <taxon>Balneolales</taxon>
        <taxon>Balneolaceae</taxon>
        <taxon>Fodinibius</taxon>
    </lineage>
</organism>
<dbReference type="STRING" id="1194090.SAMN05443144_12170"/>
<proteinExistence type="inferred from homology"/>
<dbReference type="Gene3D" id="3.40.50.300">
    <property type="entry name" value="P-loop containing nucleotide triphosphate hydrolases"/>
    <property type="match status" value="2"/>
</dbReference>
<dbReference type="SMART" id="SM00382">
    <property type="entry name" value="AAA"/>
    <property type="match status" value="2"/>
</dbReference>
<feature type="domain" description="AAA+ ATPase" evidence="2">
    <location>
        <begin position="218"/>
        <end position="344"/>
    </location>
</feature>
<sequence length="672" mass="74410">MTTTKISCKRVKDRKLEDTLHGFGITQATLTKYGSPSWTFLQRYCISIEDFVWHGFLKELPSETDNYLFAGKWIGYAFGIDMDKPTKATITCSNASEIQIIQYKEIETDEPAPGAIEGLEFQKGDICRFREKKVKITSCDPAVGYITNDTYWEDINGDSEKDGDGETVVEQLKGEKPARSSSGFDKIIGMEDVIQEVKQKILLPYQKPELAQKFLHKPLKGALIYGPNGVGKTALVRAIAEEAKVPLIPLPSGAGVGFIREIYDWAAKQNDGCIVFIDEIDGLFKAGATGAGNPYVTTLQECIDGYSQNDGVFTIGTTNFPGGLPQGLKRSGRLDVLINMGLPSQQDRQKLFEFFLRGLRVSGDIEYKKLARMTDSYTGGDIEGVAKEAGIAALAAHQRNPKAKIVNKRLTKAISGYTPTGARIMGLQKPTVSFDDIYGQDELIHDITTQLDFISGRKEAKYSNISNEAILLHGPPGTGKTYLAQAIADYLDVSFLYKKGASFKNKWVGETERNIREMFAQARTFKPLVLFIDEIDGIGKKRSGSDLNRHAEDALSVFLGEMEGVVSNEGIYLIGATNVPGHLDEAVLSRFRRRFHMPKPDGPQRRAVLEGLFNELPDQLVQFDYDVITAATKGYTQRGLNGLYNEVCMRLDTGHTSKVTTTFLQNLIQSTN</sequence>
<dbReference type="GO" id="GO:0016887">
    <property type="term" value="F:ATP hydrolysis activity"/>
    <property type="evidence" value="ECO:0007669"/>
    <property type="project" value="InterPro"/>
</dbReference>
<gene>
    <name evidence="3" type="ORF">SAMN05443144_12170</name>
</gene>
<dbReference type="Proteomes" id="UP000184041">
    <property type="component" value="Unassembled WGS sequence"/>
</dbReference>
<feature type="domain" description="AAA+ ATPase" evidence="2">
    <location>
        <begin position="466"/>
        <end position="601"/>
    </location>
</feature>
<dbReference type="Gene3D" id="1.10.8.60">
    <property type="match status" value="1"/>
</dbReference>
<evidence type="ECO:0000259" key="2">
    <source>
        <dbReference type="SMART" id="SM00382"/>
    </source>
</evidence>
<keyword evidence="4" id="KW-1185">Reference proteome</keyword>
<evidence type="ECO:0000256" key="1">
    <source>
        <dbReference type="RuleBase" id="RU003651"/>
    </source>
</evidence>
<dbReference type="RefSeq" id="WP_084088374.1">
    <property type="nucleotide sequence ID" value="NZ_FQUS01000021.1"/>
</dbReference>
<protein>
    <submittedName>
        <fullName evidence="3">AAA+-type ATPase, SpoVK/Ycf46/Vps4 family</fullName>
    </submittedName>
</protein>
<dbReference type="InterPro" id="IPR003959">
    <property type="entry name" value="ATPase_AAA_core"/>
</dbReference>
<dbReference type="CDD" id="cd19481">
    <property type="entry name" value="RecA-like_protease"/>
    <property type="match status" value="1"/>
</dbReference>
<dbReference type="InterPro" id="IPR041569">
    <property type="entry name" value="AAA_lid_3"/>
</dbReference>
<dbReference type="EMBL" id="FQUS01000021">
    <property type="protein sequence ID" value="SHG20968.1"/>
    <property type="molecule type" value="Genomic_DNA"/>
</dbReference>
<name>A0A1M5HYC7_9BACT</name>
<dbReference type="PANTHER" id="PTHR23077">
    <property type="entry name" value="AAA-FAMILY ATPASE"/>
    <property type="match status" value="1"/>
</dbReference>
<dbReference type="OrthoDB" id="9809379at2"/>
<dbReference type="PANTHER" id="PTHR23077:SF198">
    <property type="entry name" value="ATP-DEPENDENT ZINC METALLOPROTEASE FTSH"/>
    <property type="match status" value="1"/>
</dbReference>
<keyword evidence="1" id="KW-0547">Nucleotide-binding</keyword>
<dbReference type="GO" id="GO:0005524">
    <property type="term" value="F:ATP binding"/>
    <property type="evidence" value="ECO:0007669"/>
    <property type="project" value="UniProtKB-KW"/>
</dbReference>
<dbReference type="AlphaFoldDB" id="A0A1M5HYC7"/>
<dbReference type="SUPFAM" id="SSF52540">
    <property type="entry name" value="P-loop containing nucleoside triphosphate hydrolases"/>
    <property type="match status" value="2"/>
</dbReference>
<evidence type="ECO:0000313" key="3">
    <source>
        <dbReference type="EMBL" id="SHG20968.1"/>
    </source>
</evidence>